<proteinExistence type="predicted"/>
<feature type="compositionally biased region" description="Acidic residues" evidence="4">
    <location>
        <begin position="108"/>
        <end position="118"/>
    </location>
</feature>
<evidence type="ECO:0000256" key="2">
    <source>
        <dbReference type="ARBA" id="ARBA00022737"/>
    </source>
</evidence>
<accession>A0A8H6THV2</accession>
<comment type="caution">
    <text evidence="5">The sequence shown here is derived from an EMBL/GenBank/DDBJ whole genome shotgun (WGS) entry which is preliminary data.</text>
</comment>
<feature type="compositionally biased region" description="Acidic residues" evidence="4">
    <location>
        <begin position="1"/>
        <end position="12"/>
    </location>
</feature>
<evidence type="ECO:0000313" key="6">
    <source>
        <dbReference type="Proteomes" id="UP000613580"/>
    </source>
</evidence>
<organism evidence="5 6">
    <name type="scientific">Mycena chlorophos</name>
    <name type="common">Agaric fungus</name>
    <name type="synonym">Agaricus chlorophos</name>
    <dbReference type="NCBI Taxonomy" id="658473"/>
    <lineage>
        <taxon>Eukaryota</taxon>
        <taxon>Fungi</taxon>
        <taxon>Dikarya</taxon>
        <taxon>Basidiomycota</taxon>
        <taxon>Agaricomycotina</taxon>
        <taxon>Agaricomycetes</taxon>
        <taxon>Agaricomycetidae</taxon>
        <taxon>Agaricales</taxon>
        <taxon>Marasmiineae</taxon>
        <taxon>Mycenaceae</taxon>
        <taxon>Mycena</taxon>
    </lineage>
</organism>
<dbReference type="Proteomes" id="UP000613580">
    <property type="component" value="Unassembled WGS sequence"/>
</dbReference>
<dbReference type="EMBL" id="JACAZE010000005">
    <property type="protein sequence ID" value="KAF7317002.1"/>
    <property type="molecule type" value="Genomic_DNA"/>
</dbReference>
<keyword evidence="1 3" id="KW-0853">WD repeat</keyword>
<dbReference type="AlphaFoldDB" id="A0A8H6THV2"/>
<dbReference type="InterPro" id="IPR001680">
    <property type="entry name" value="WD40_rpt"/>
</dbReference>
<dbReference type="OrthoDB" id="10248252at2759"/>
<dbReference type="PANTHER" id="PTHR19848">
    <property type="entry name" value="WD40 REPEAT PROTEIN"/>
    <property type="match status" value="1"/>
</dbReference>
<dbReference type="PANTHER" id="PTHR19848:SF8">
    <property type="entry name" value="F-BOX AND WD REPEAT DOMAIN CONTAINING 7"/>
    <property type="match status" value="1"/>
</dbReference>
<evidence type="ECO:0000256" key="3">
    <source>
        <dbReference type="PROSITE-ProRule" id="PRU00221"/>
    </source>
</evidence>
<dbReference type="SUPFAM" id="SSF50978">
    <property type="entry name" value="WD40 repeat-like"/>
    <property type="match status" value="1"/>
</dbReference>
<reference evidence="5" key="1">
    <citation type="submission" date="2020-05" db="EMBL/GenBank/DDBJ databases">
        <title>Mycena genomes resolve the evolution of fungal bioluminescence.</title>
        <authorList>
            <person name="Tsai I.J."/>
        </authorList>
    </citation>
    <scope>NUCLEOTIDE SEQUENCE</scope>
    <source>
        <strain evidence="5">110903Hualien_Pintung</strain>
    </source>
</reference>
<feature type="region of interest" description="Disordered" evidence="4">
    <location>
        <begin position="1"/>
        <end position="176"/>
    </location>
</feature>
<evidence type="ECO:0000256" key="1">
    <source>
        <dbReference type="ARBA" id="ARBA00022574"/>
    </source>
</evidence>
<sequence length="702" mass="77717">MDMEIIDVDGGNENDPIVVSDDEPSSDTRSVERLATRFSSSDSKEDDPLLLKSGPRKPSMQKFPRKSTGKHSNDSYNSPRGNNLKRLLPSSSKPRKKARLDSRTELPDVIEIDSDSDSEQLATRKAKKREEEKQKEEEKKQKEEEKRIKDEQDMERNEDEWQDSIFEPRRVPSPEGEPLVDQLNAMDIHETTPKISSAPLRFSHGRLRIAASERVLPNNGEELYSPPLIFRDSNRRGAWQGAHTRARAPASLLKNLGMPHYAQNYEPVYAGGSINKIIQHNGRVVACASTVGGSQTGATDAYNKPKTLISWSKNLPDQTVDLEAMVHADRELPALQDGSVPDTSFTMNCAIYEPSSGTLICSSEDRTCWGWTYLKDDDEYEHKPDHYWKFAGNNDVTPHDIALKPGTSILAVAEKRVTIHQDVAHIDGGANRALNIVARLPPAIAPSYIAGTLCWGAGPTSDTLFVMTEPIARANAQQGYAGQHSAFDPGTGQLLFTFEVGRRSGEEGDAMCLGLGGSRAALVTKRGSHQSTVRLFDVRNKQPQATNQLPLPRSFLPVQDHRHADQVNSMAFSPDELYLALGRNDNSTLVYDIRFFDKVLATYRHEPQRADATLLNKDFYGIVDVQWVQPRRGASGLVTGGEDGCIRLWDPRYAATESTSWILAQVESDVAAFSVGDPYDGEHDLVVGASTGALSVFDIGHR</sequence>
<dbReference type="Pfam" id="PF00400">
    <property type="entry name" value="WD40"/>
    <property type="match status" value="2"/>
</dbReference>
<feature type="compositionally biased region" description="Basic and acidic residues" evidence="4">
    <location>
        <begin position="128"/>
        <end position="155"/>
    </location>
</feature>
<gene>
    <name evidence="5" type="ORF">HMN09_00434600</name>
</gene>
<feature type="repeat" description="WD" evidence="3">
    <location>
        <begin position="560"/>
        <end position="594"/>
    </location>
</feature>
<evidence type="ECO:0000256" key="4">
    <source>
        <dbReference type="SAM" id="MobiDB-lite"/>
    </source>
</evidence>
<keyword evidence="2" id="KW-0677">Repeat</keyword>
<evidence type="ECO:0000313" key="5">
    <source>
        <dbReference type="EMBL" id="KAF7317002.1"/>
    </source>
</evidence>
<dbReference type="SMART" id="SM00320">
    <property type="entry name" value="WD40"/>
    <property type="match status" value="3"/>
</dbReference>
<dbReference type="InterPro" id="IPR015943">
    <property type="entry name" value="WD40/YVTN_repeat-like_dom_sf"/>
</dbReference>
<dbReference type="Gene3D" id="2.130.10.10">
    <property type="entry name" value="YVTN repeat-like/Quinoprotein amine dehydrogenase"/>
    <property type="match status" value="1"/>
</dbReference>
<dbReference type="InterPro" id="IPR036322">
    <property type="entry name" value="WD40_repeat_dom_sf"/>
</dbReference>
<dbReference type="PROSITE" id="PS50082">
    <property type="entry name" value="WD_REPEATS_2"/>
    <property type="match status" value="2"/>
</dbReference>
<name>A0A8H6THV2_MYCCL</name>
<protein>
    <submittedName>
        <fullName evidence="5">WD-REPEATS-REGION domain-containing protein</fullName>
    </submittedName>
</protein>
<keyword evidence="6" id="KW-1185">Reference proteome</keyword>
<feature type="repeat" description="WD" evidence="3">
    <location>
        <begin position="637"/>
        <end position="659"/>
    </location>
</feature>